<sequence length="290" mass="31332">MSISRIGGGYTPPADLSADADAAAQQQAVQVPAPHHHGHGLSRAKRQSLRKRRSAESPDANDPAAESEELLMMLDQHLKRSETGLTRVEARESGGNQHAFDQDEHAASAGPNEKRARSDDTRDLPARALPMRFAPRTARDETALLKHWRAAIHGPARLHTDRTGAALIGVQTATRIDEPATAGKDAARASPTYAVLAIVREFLQMPDDKRTSRATLAQIRDELVSASTRAGRETHNGMRGAAQRPLSAAEESMNLLLPIALLNLGRSRTRAGRAMGMSALAALIRRGRGW</sequence>
<dbReference type="OrthoDB" id="8781486at2"/>
<reference evidence="2 3" key="1">
    <citation type="submission" date="2016-11" db="EMBL/GenBank/DDBJ databases">
        <authorList>
            <person name="Jaros S."/>
            <person name="Januszkiewicz K."/>
            <person name="Wedrychowicz H."/>
        </authorList>
    </citation>
    <scope>NUCLEOTIDE SEQUENCE [LARGE SCALE GENOMIC DNA]</scope>
    <source>
        <strain evidence="2 3">LMG 20594</strain>
    </source>
</reference>
<dbReference type="STRING" id="169427.SAMN05192548_103950"/>
<dbReference type="EMBL" id="FRAB01000039">
    <property type="protein sequence ID" value="SHK81410.1"/>
    <property type="molecule type" value="Genomic_DNA"/>
</dbReference>
<feature type="region of interest" description="Disordered" evidence="1">
    <location>
        <begin position="92"/>
        <end position="127"/>
    </location>
</feature>
<feature type="compositionally biased region" description="Basic and acidic residues" evidence="1">
    <location>
        <begin position="100"/>
        <end position="125"/>
    </location>
</feature>
<organism evidence="2 3">
    <name type="scientific">Paraburkholderia terricola</name>
    <dbReference type="NCBI Taxonomy" id="169427"/>
    <lineage>
        <taxon>Bacteria</taxon>
        <taxon>Pseudomonadati</taxon>
        <taxon>Pseudomonadota</taxon>
        <taxon>Betaproteobacteria</taxon>
        <taxon>Burkholderiales</taxon>
        <taxon>Burkholderiaceae</taxon>
        <taxon>Paraburkholderia</taxon>
    </lineage>
</organism>
<proteinExistence type="predicted"/>
<evidence type="ECO:0000256" key="1">
    <source>
        <dbReference type="SAM" id="MobiDB-lite"/>
    </source>
</evidence>
<feature type="compositionally biased region" description="Basic residues" evidence="1">
    <location>
        <begin position="34"/>
        <end position="53"/>
    </location>
</feature>
<feature type="compositionally biased region" description="Low complexity" evidence="1">
    <location>
        <begin position="19"/>
        <end position="33"/>
    </location>
</feature>
<dbReference type="RefSeq" id="WP_073431577.1">
    <property type="nucleotide sequence ID" value="NZ_CADFGY010000008.1"/>
</dbReference>
<gene>
    <name evidence="2" type="ORF">SAMN05192548_103950</name>
</gene>
<accession>A0A1M6VIW7</accession>
<evidence type="ECO:0000313" key="3">
    <source>
        <dbReference type="Proteomes" id="UP000184395"/>
    </source>
</evidence>
<dbReference type="AlphaFoldDB" id="A0A1M6VIW7"/>
<feature type="region of interest" description="Disordered" evidence="1">
    <location>
        <begin position="1"/>
        <end position="66"/>
    </location>
</feature>
<evidence type="ECO:0000313" key="2">
    <source>
        <dbReference type="EMBL" id="SHK81410.1"/>
    </source>
</evidence>
<name>A0A1M6VIW7_9BURK</name>
<dbReference type="Proteomes" id="UP000184395">
    <property type="component" value="Unassembled WGS sequence"/>
</dbReference>
<feature type="compositionally biased region" description="Gly residues" evidence="1">
    <location>
        <begin position="1"/>
        <end position="10"/>
    </location>
</feature>
<protein>
    <submittedName>
        <fullName evidence="2">Type III secretion regulatory protein HpaA</fullName>
    </submittedName>
</protein>